<evidence type="ECO:0000313" key="2">
    <source>
        <dbReference type="Proteomes" id="UP000024836"/>
    </source>
</evidence>
<dbReference type="Proteomes" id="UP000024836">
    <property type="component" value="Unassembled WGS sequence"/>
</dbReference>
<reference evidence="1 2" key="1">
    <citation type="submission" date="2013-04" db="EMBL/GenBank/DDBJ databases">
        <title>Shimia sp. 22II-S11-Z10 Genome Sequencing.</title>
        <authorList>
            <person name="Lai Q."/>
            <person name="Li G."/>
            <person name="Shao Z."/>
        </authorList>
    </citation>
    <scope>NUCLEOTIDE SEQUENCE [LARGE SCALE GENOMIC DNA]</scope>
    <source>
        <strain evidence="2">22II-S11-Z10</strain>
    </source>
</reference>
<comment type="caution">
    <text evidence="1">The sequence shown here is derived from an EMBL/GenBank/DDBJ whole genome shotgun (WGS) entry which is preliminary data.</text>
</comment>
<dbReference type="EMBL" id="AQQY01000005">
    <property type="protein sequence ID" value="KCV81976.1"/>
    <property type="molecule type" value="Genomic_DNA"/>
</dbReference>
<organism evidence="1 2">
    <name type="scientific">Actibacterium atlanticum</name>
    <dbReference type="NCBI Taxonomy" id="1461693"/>
    <lineage>
        <taxon>Bacteria</taxon>
        <taxon>Pseudomonadati</taxon>
        <taxon>Pseudomonadota</taxon>
        <taxon>Alphaproteobacteria</taxon>
        <taxon>Rhodobacterales</taxon>
        <taxon>Roseobacteraceae</taxon>
        <taxon>Actibacterium</taxon>
    </lineage>
</organism>
<accession>A0A058ZMD5</accession>
<keyword evidence="2" id="KW-1185">Reference proteome</keyword>
<proteinExistence type="predicted"/>
<sequence>MVPGLDMSFDRWCIALAERDKGKAAWRARAGLRIKGFAGAEKARAAARHRSVGVLWWVAGAGKSGPFAVQIAGNRMVLFDY</sequence>
<protein>
    <submittedName>
        <fullName evidence="1">Uncharacterized protein</fullName>
    </submittedName>
</protein>
<name>A0A058ZMD5_9RHOB</name>
<dbReference type="STRING" id="1461693.ATO10_09023"/>
<evidence type="ECO:0000313" key="1">
    <source>
        <dbReference type="EMBL" id="KCV81976.1"/>
    </source>
</evidence>
<gene>
    <name evidence="1" type="ORF">ATO10_09023</name>
</gene>
<dbReference type="AlphaFoldDB" id="A0A058ZMD5"/>